<dbReference type="InterPro" id="IPR011009">
    <property type="entry name" value="Kinase-like_dom_sf"/>
</dbReference>
<feature type="domain" description="Protein kinase" evidence="4">
    <location>
        <begin position="506"/>
        <end position="706"/>
    </location>
</feature>
<dbReference type="Proteomes" id="UP000307440">
    <property type="component" value="Unassembled WGS sequence"/>
</dbReference>
<sequence>MATIALNCLVSGDGADKIFTIKIAPNKSISILKDIVKGKQHIVFSNTQATDIRLFKVSLSVADLGLVRDPRKIDHAQELLEPLAKISAIFKDPLPDDRVHVIALAPPATIAMAPSTPRNFACYYPAETPVFFKAKVDPDDDIEDLLSAIWQRLKDKGEDVLLKELSLYKTDIRLEPSQDRADRARQFLSEHCAEALDPAKKVAKIFPHDSHRDGQLDILVANPKVLELGDNIGNPAAQTGRKIRKDLDGRIAELPSKLSPSDTVKRPQELRAFLDQRVYRNQVPVALFNVELATLQTRLDSNDLEVSAPEVNQALAYIDQSLEYYEDEKARQRATFGTIDSALGAKGHWGETLPWANGIRPDGCWYAGDFVSIILVLKNMPGVGGDPIYQSIVDLSKILACSKYDNVRGSCNFPVVLIGIADARLQVSIAVCIGSIYVSDLIYIDLSRGFHGSDTAVRLARIFKALSLCLQALEGHYNRIVPSTPSDTSFMYPSPTTANGTPLPVIKYTGYLGHDGLLFVTVPNLGERNTAIYTGTQEDKPVLIKFAPRYNKEAHTLLANANLAPSLRFFEPIIGNLFMVVMDYYPDAKSVWMLRNEGGSDSLLPIIANRVKCALSLLHNQDIVFGDLRDGNIIYVEPCSGDTPGAGCVMLVDFDWCGLHGVARYSATLNELADWAPGVWPYEVMRKEHDLWQLEQLVKLCSSNDT</sequence>
<dbReference type="InterPro" id="IPR045379">
    <property type="entry name" value="Crinkler_N"/>
</dbReference>
<dbReference type="GO" id="GO:0043657">
    <property type="term" value="C:host cell"/>
    <property type="evidence" value="ECO:0007669"/>
    <property type="project" value="UniProtKB-SubCell"/>
</dbReference>
<evidence type="ECO:0000256" key="1">
    <source>
        <dbReference type="ARBA" id="ARBA00004340"/>
    </source>
</evidence>
<dbReference type="AlphaFoldDB" id="A0A5C3L6K5"/>
<organism evidence="5 6">
    <name type="scientific">Coprinopsis marcescibilis</name>
    <name type="common">Agaric fungus</name>
    <name type="synonym">Psathyrella marcescibilis</name>
    <dbReference type="NCBI Taxonomy" id="230819"/>
    <lineage>
        <taxon>Eukaryota</taxon>
        <taxon>Fungi</taxon>
        <taxon>Dikarya</taxon>
        <taxon>Basidiomycota</taxon>
        <taxon>Agaricomycotina</taxon>
        <taxon>Agaricomycetes</taxon>
        <taxon>Agaricomycetidae</taxon>
        <taxon>Agaricales</taxon>
        <taxon>Agaricineae</taxon>
        <taxon>Psathyrellaceae</taxon>
        <taxon>Coprinopsis</taxon>
    </lineage>
</organism>
<dbReference type="GO" id="GO:0005524">
    <property type="term" value="F:ATP binding"/>
    <property type="evidence" value="ECO:0007669"/>
    <property type="project" value="InterPro"/>
</dbReference>
<dbReference type="PROSITE" id="PS50011">
    <property type="entry name" value="PROTEIN_KINASE_DOM"/>
    <property type="match status" value="1"/>
</dbReference>
<keyword evidence="3" id="KW-0964">Secreted</keyword>
<evidence type="ECO:0000256" key="3">
    <source>
        <dbReference type="ARBA" id="ARBA00022525"/>
    </source>
</evidence>
<dbReference type="Pfam" id="PF20147">
    <property type="entry name" value="Crinkler"/>
    <property type="match status" value="2"/>
</dbReference>
<protein>
    <recommendedName>
        <fullName evidence="4">Protein kinase domain-containing protein</fullName>
    </recommendedName>
</protein>
<reference evidence="5 6" key="1">
    <citation type="journal article" date="2019" name="Nat. Ecol. Evol.">
        <title>Megaphylogeny resolves global patterns of mushroom evolution.</title>
        <authorList>
            <person name="Varga T."/>
            <person name="Krizsan K."/>
            <person name="Foldi C."/>
            <person name="Dima B."/>
            <person name="Sanchez-Garcia M."/>
            <person name="Sanchez-Ramirez S."/>
            <person name="Szollosi G.J."/>
            <person name="Szarkandi J.G."/>
            <person name="Papp V."/>
            <person name="Albert L."/>
            <person name="Andreopoulos W."/>
            <person name="Angelini C."/>
            <person name="Antonin V."/>
            <person name="Barry K.W."/>
            <person name="Bougher N.L."/>
            <person name="Buchanan P."/>
            <person name="Buyck B."/>
            <person name="Bense V."/>
            <person name="Catcheside P."/>
            <person name="Chovatia M."/>
            <person name="Cooper J."/>
            <person name="Damon W."/>
            <person name="Desjardin D."/>
            <person name="Finy P."/>
            <person name="Geml J."/>
            <person name="Haridas S."/>
            <person name="Hughes K."/>
            <person name="Justo A."/>
            <person name="Karasinski D."/>
            <person name="Kautmanova I."/>
            <person name="Kiss B."/>
            <person name="Kocsube S."/>
            <person name="Kotiranta H."/>
            <person name="LaButti K.M."/>
            <person name="Lechner B.E."/>
            <person name="Liimatainen K."/>
            <person name="Lipzen A."/>
            <person name="Lukacs Z."/>
            <person name="Mihaltcheva S."/>
            <person name="Morgado L.N."/>
            <person name="Niskanen T."/>
            <person name="Noordeloos M.E."/>
            <person name="Ohm R.A."/>
            <person name="Ortiz-Santana B."/>
            <person name="Ovrebo C."/>
            <person name="Racz N."/>
            <person name="Riley R."/>
            <person name="Savchenko A."/>
            <person name="Shiryaev A."/>
            <person name="Soop K."/>
            <person name="Spirin V."/>
            <person name="Szebenyi C."/>
            <person name="Tomsovsky M."/>
            <person name="Tulloss R.E."/>
            <person name="Uehling J."/>
            <person name="Grigoriev I.V."/>
            <person name="Vagvolgyi C."/>
            <person name="Papp T."/>
            <person name="Martin F.M."/>
            <person name="Miettinen O."/>
            <person name="Hibbett D.S."/>
            <person name="Nagy L.G."/>
        </authorList>
    </citation>
    <scope>NUCLEOTIDE SEQUENCE [LARGE SCALE GENOMIC DNA]</scope>
    <source>
        <strain evidence="5 6">CBS 121175</strain>
    </source>
</reference>
<dbReference type="EMBL" id="ML210211">
    <property type="protein sequence ID" value="TFK23838.1"/>
    <property type="molecule type" value="Genomic_DNA"/>
</dbReference>
<evidence type="ECO:0000313" key="5">
    <source>
        <dbReference type="EMBL" id="TFK23838.1"/>
    </source>
</evidence>
<dbReference type="GO" id="GO:0004672">
    <property type="term" value="F:protein kinase activity"/>
    <property type="evidence" value="ECO:0007669"/>
    <property type="project" value="InterPro"/>
</dbReference>
<dbReference type="STRING" id="230819.A0A5C3L6K5"/>
<dbReference type="InterPro" id="IPR000719">
    <property type="entry name" value="Prot_kinase_dom"/>
</dbReference>
<proteinExistence type="predicted"/>
<evidence type="ECO:0000313" key="6">
    <source>
        <dbReference type="Proteomes" id="UP000307440"/>
    </source>
</evidence>
<dbReference type="Gene3D" id="3.30.200.20">
    <property type="entry name" value="Phosphorylase Kinase, domain 1"/>
    <property type="match status" value="1"/>
</dbReference>
<dbReference type="OrthoDB" id="3250441at2759"/>
<dbReference type="SUPFAM" id="SSF56112">
    <property type="entry name" value="Protein kinase-like (PK-like)"/>
    <property type="match status" value="1"/>
</dbReference>
<gene>
    <name evidence="5" type="ORF">FA15DRAFT_641962</name>
</gene>
<accession>A0A5C3L6K5</accession>
<comment type="subcellular location">
    <subcellularLocation>
        <location evidence="1">Host cell</location>
    </subcellularLocation>
    <subcellularLocation>
        <location evidence="2">Secreted</location>
    </subcellularLocation>
</comment>
<evidence type="ECO:0000259" key="4">
    <source>
        <dbReference type="PROSITE" id="PS50011"/>
    </source>
</evidence>
<keyword evidence="6" id="KW-1185">Reference proteome</keyword>
<name>A0A5C3L6K5_COPMA</name>
<dbReference type="Gene3D" id="1.10.510.10">
    <property type="entry name" value="Transferase(Phosphotransferase) domain 1"/>
    <property type="match status" value="1"/>
</dbReference>
<evidence type="ECO:0000256" key="2">
    <source>
        <dbReference type="ARBA" id="ARBA00004613"/>
    </source>
</evidence>
<dbReference type="GO" id="GO:0005576">
    <property type="term" value="C:extracellular region"/>
    <property type="evidence" value="ECO:0007669"/>
    <property type="project" value="UniProtKB-SubCell"/>
</dbReference>